<dbReference type="InterPro" id="IPR011047">
    <property type="entry name" value="Quinoprotein_ADH-like_sf"/>
</dbReference>
<protein>
    <submittedName>
        <fullName evidence="1">Ribonuclease HII</fullName>
    </submittedName>
</protein>
<evidence type="ECO:0000313" key="2">
    <source>
        <dbReference type="Proteomes" id="UP000003844"/>
    </source>
</evidence>
<dbReference type="Gene3D" id="2.120.10.30">
    <property type="entry name" value="TolB, C-terminal domain"/>
    <property type="match status" value="1"/>
</dbReference>
<proteinExistence type="predicted"/>
<reference evidence="2" key="1">
    <citation type="journal article" date="2012" name="Stand. Genomic Sci.">
        <title>Genome sequence of the Antarctic rhodopsins-containing flavobacterium Gillisia limnaea type strain (R-8282(T)).</title>
        <authorList>
            <person name="Riedel T."/>
            <person name="Held B."/>
            <person name="Nolan M."/>
            <person name="Lucas S."/>
            <person name="Lapidus A."/>
            <person name="Tice H."/>
            <person name="Del Rio T.G."/>
            <person name="Cheng J.F."/>
            <person name="Han C."/>
            <person name="Tapia R."/>
            <person name="Goodwin L.A."/>
            <person name="Pitluck S."/>
            <person name="Liolios K."/>
            <person name="Mavromatis K."/>
            <person name="Pagani I."/>
            <person name="Ivanova N."/>
            <person name="Mikhailova N."/>
            <person name="Pati A."/>
            <person name="Chen A."/>
            <person name="Palaniappan K."/>
            <person name="Land M."/>
            <person name="Rohde M."/>
            <person name="Tindall B.J."/>
            <person name="Detter J.C."/>
            <person name="Goker M."/>
            <person name="Bristow J."/>
            <person name="Eisen J.A."/>
            <person name="Markowitz V."/>
            <person name="Hugenholtz P."/>
            <person name="Kyrpides N.C."/>
            <person name="Klenk H.P."/>
            <person name="Woyke T."/>
        </authorList>
    </citation>
    <scope>NUCLEOTIDE SEQUENCE [LARGE SCALE GENOMIC DNA]</scope>
    <source>
        <strain evidence="2">DSM 15749 / LMG 21470 / R-8282</strain>
    </source>
</reference>
<dbReference type="eggNOG" id="COG1520">
    <property type="taxonomic scope" value="Bacteria"/>
</dbReference>
<dbReference type="STRING" id="865937.Gilli_1659"/>
<sequence length="820" mass="93609">MKLCKQKNFWIFIFLTTILFFSCTPDKQEKSDLQDFIPSSADYLLQSPDLTNFLNNVDSTSFFKTNPTLFENSNYLHLQNLNNSSGMQEALVAFVENEEGTGNYLLITRDSLQIDTDSIKNRSRETLKYEEFEIQKISTEKFTTYFTKTKDVFFASNSQGVLETIMRKDFKSISSEGFKMAWAVADKNRTSLFINNRSIDKLFKQIFPAATLPLHNLGSWSVLDLETEDQNFLINGILSLDENSQELMDIFQEVPAQKNRIAEITPTSAFGFYSFTYSNFEKLFRNLNNFRRDSLEISQNHVLNYTKEAGIIYSEENFLVFTTTDPELAKESLVGEKKVSDFRGIEIFKNTEPKQFSKLLQPLIKEDEFQFYTFLEDFLIFSNTTEGLENIIINFQNNTTLSELSYYQEAIANLAGSSSLLFVANNETVKTVLHENASEDYKDKVTSLNLEGYPIATIQFVQDQNFAHLHGILKMSQGKTSEGIQQLASIKLNSGIGILPHLVQNHNTNELEVLVQDEENILYVFNTKGELQWKKEFSTRITGAIYQVDLYKNGNLQYLFSTPNALHVLDQNGKPVKPFPLEFEDEITRPVSLFDYDNNRNYRLVITQKNDLLMYDTKGKIVRGFDFDKTDSQILQSPKHIRLKNKDYVVFTEENGKLNIISRQGKSRVSVKEKIQISDNEWYEHKGNFVSVNSEGKVVFVDENGNVKKGETASEANLNIFATENILASISENILKINGKEITLDYGLYTVPKIFNLGGKTYITVTDTQAQRLLVFNENAELLPGFPVYGNSAAAIAAGKNKKILITVKGEENSVLVYEM</sequence>
<dbReference type="SUPFAM" id="SSF50998">
    <property type="entry name" value="Quinoprotein alcohol dehydrogenase-like"/>
    <property type="match status" value="1"/>
</dbReference>
<dbReference type="OrthoDB" id="1093345at2"/>
<dbReference type="PROSITE" id="PS51257">
    <property type="entry name" value="PROKAR_LIPOPROTEIN"/>
    <property type="match status" value="1"/>
</dbReference>
<dbReference type="AlphaFoldDB" id="H2BZE3"/>
<accession>H2BZE3</accession>
<dbReference type="RefSeq" id="WP_006988616.1">
    <property type="nucleotide sequence ID" value="NZ_JH594606.1"/>
</dbReference>
<dbReference type="EMBL" id="JH594606">
    <property type="protein sequence ID" value="EHQ02306.1"/>
    <property type="molecule type" value="Genomic_DNA"/>
</dbReference>
<keyword evidence="2" id="KW-1185">Reference proteome</keyword>
<dbReference type="InterPro" id="IPR011042">
    <property type="entry name" value="6-blade_b-propeller_TolB-like"/>
</dbReference>
<dbReference type="Proteomes" id="UP000003844">
    <property type="component" value="Unassembled WGS sequence"/>
</dbReference>
<dbReference type="HOGENOM" id="CLU_016839_0_0_10"/>
<evidence type="ECO:0000313" key="1">
    <source>
        <dbReference type="EMBL" id="EHQ02306.1"/>
    </source>
</evidence>
<gene>
    <name evidence="1" type="ORF">Gilli_1659</name>
</gene>
<organism evidence="1 2">
    <name type="scientific">Gillisia limnaea (strain DSM 15749 / LMG 21470 / R-8282)</name>
    <dbReference type="NCBI Taxonomy" id="865937"/>
    <lineage>
        <taxon>Bacteria</taxon>
        <taxon>Pseudomonadati</taxon>
        <taxon>Bacteroidota</taxon>
        <taxon>Flavobacteriia</taxon>
        <taxon>Flavobacteriales</taxon>
        <taxon>Flavobacteriaceae</taxon>
        <taxon>Gillisia</taxon>
    </lineage>
</organism>
<name>H2BZE3_GILLR</name>